<dbReference type="InterPro" id="IPR000571">
    <property type="entry name" value="Znf_CCCH"/>
</dbReference>
<dbReference type="InterPro" id="IPR023210">
    <property type="entry name" value="NADP_OxRdtase_dom"/>
</dbReference>
<evidence type="ECO:0000256" key="3">
    <source>
        <dbReference type="ARBA" id="ARBA00022833"/>
    </source>
</evidence>
<feature type="domain" description="C3H1-type" evidence="7">
    <location>
        <begin position="1312"/>
        <end position="1340"/>
    </location>
</feature>
<feature type="compositionally biased region" description="Low complexity" evidence="6">
    <location>
        <begin position="1270"/>
        <end position="1290"/>
    </location>
</feature>
<evidence type="ECO:0000256" key="2">
    <source>
        <dbReference type="ARBA" id="ARBA00022771"/>
    </source>
</evidence>
<proteinExistence type="predicted"/>
<keyword evidence="10" id="KW-1185">Reference proteome</keyword>
<keyword evidence="1 5" id="KW-0479">Metal-binding</keyword>
<dbReference type="EMBL" id="CP019478">
    <property type="protein sequence ID" value="UQC86792.1"/>
    <property type="molecule type" value="Genomic_DNA"/>
</dbReference>
<dbReference type="CDD" id="cd03448">
    <property type="entry name" value="HDE_HSD"/>
    <property type="match status" value="1"/>
</dbReference>
<dbReference type="GO" id="GO:0006635">
    <property type="term" value="P:fatty acid beta-oxidation"/>
    <property type="evidence" value="ECO:0007669"/>
    <property type="project" value="TreeGrafter"/>
</dbReference>
<dbReference type="GO" id="GO:0044594">
    <property type="term" value="F:17-beta-hydroxysteroid dehydrogenase (NAD+) activity"/>
    <property type="evidence" value="ECO:0007669"/>
    <property type="project" value="TreeGrafter"/>
</dbReference>
<evidence type="ECO:0000259" key="7">
    <source>
        <dbReference type="PROSITE" id="PS50103"/>
    </source>
</evidence>
<evidence type="ECO:0000313" key="10">
    <source>
        <dbReference type="Proteomes" id="UP000830671"/>
    </source>
</evidence>
<dbReference type="PROSITE" id="PS51450">
    <property type="entry name" value="LRR"/>
    <property type="match status" value="1"/>
</dbReference>
<dbReference type="InterPro" id="IPR032675">
    <property type="entry name" value="LRR_dom_sf"/>
</dbReference>
<keyword evidence="4" id="KW-0560">Oxidoreductase</keyword>
<dbReference type="InterPro" id="IPR029069">
    <property type="entry name" value="HotDog_dom_sf"/>
</dbReference>
<dbReference type="RefSeq" id="XP_049148403.1">
    <property type="nucleotide sequence ID" value="XM_049291258.1"/>
</dbReference>
<feature type="compositionally biased region" description="Low complexity" evidence="6">
    <location>
        <begin position="1197"/>
        <end position="1212"/>
    </location>
</feature>
<sequence>MSGPGVGFEYPRQPVSWVKRDVLLFANTIGATDDELHFLYASFLLSSDFYDLSSIASIDTAINPANTEPAFKGDTQEVVDFYAAQKAVQIPNVPSFDARRVVDGQRKIVLHKTIPPTSAGKKFEVRTKVLGVYDKGRPGSVVETQTDLVELPSNEVYASVITSSFYIAQGNWGGPKGPATENFPPPKDKKPDATFSQATNKESALLYRLNGDYNPLHATPEPGKKMGFPGAIMHGLYSWNSTAHGLLKALGGSDPANIKEYQARFASPVMPGDKLVTDAWRTGDVKDGWEEVRFQTKVEGGKIVLSNGRALLKVVESPKSKFVVVGMFVIGIAKELTYLSLHFGHLSGDDNLLGPVAGTSGSWLGVEWDDTGRGKHDGQHKDVRYFSCLSKAPTAASFVRPTRRADAAQSFVTALHGKYASEAVAKREAEIQQIVFFGKKPAEEVGFDKIRRQLARVEDLTIVILDGTRIQSDVVDGDKSIKETSPLIYELDISRNLFEEFDQVIKICQELDGLKSLRLNGNRFRVIETGETQAFAKVTELELEETLLSWEALCGLARKFPSLETWSCSLNQLTVLPSVSFGSLAATLTTLDLEFNEFTSLSDIAALSSLESLRNLHLKGNSIATISSPSGPIPTFSTSLQYLDISYNAVASWAFVDALPTSFPGLTALRFAHNPIYDRPDPDAAAGDNQTKSTDEAHMVTIGRLASLKALNFTAISPKDRENADMFYLSRIARQLASVPEAAEPEVIAQHARYKELCDLYGAPDVIRRDEINPTYLEARLITVHFTHVAAAAAHTDGGSRDEGQQVTKTATIPKSCDVYAVKGIAGRLFGAEPLRLRLVWETGEWDPVGGFDDEENADDSSDEEDATGRSGEGAAGAQEARGGRWVKREVELRDGPRQLGFCVDGMDVNIRVEDRLHFVSFVASRLRIIAFAASVQAIWACMHPAEQKIATNGRAENKTRQSSGQKYDFTAPSPLNLKQPHIPFIRVETLERSLESVHVPTMPPKVTNATTFNTAAGNTRKGLSHSIHSPQADDGPQIRPTHFIIREGSASPGAIVPVIPVDLLPDYVTIVGLPRTLTINDTTGMSNLGTFAKPQSHFQLQFVSPAHDRSTGESPESRDSGRPLEPQRVGPDAAKVGKQSHATKRGGVTESSKSAASQPTPKIMTDVSPLAPPPLPPRVLDWAEDDTDSVSTDNFSSAELSAPDSSSKSSSGCRDKRKPLRRVPVTAAAAIKERSDAEIAERMLELGRIQQQAVARNHHHHPAQALKMAAAAAAAASHSSDGSTRTSSSIAAGTSKPTPPKLTAGKQKVVRPDGSLCRHWCQTGQCSWGNECRYTHQMPLTLEGLADVNMTELPSWWRKQAGLPAEGTIDPRIFAVATVATGLKKSSSSPFPAAVGVSHTAPPPVALESSRKVASVKPGKAERKMARELRGAQFRVERTQATMSSPVVAIGSKKKLSLGRMQSQTMGIRQIDEVVEKLSMQLNLMYFSFESHLAQLLEAIVRLACKLAKSNVTCSKFPILKPDLHNLRYAFKLIMVVVDAKSVYWFLTPSRLQRMKACQGSLSSSVRYLRRRPTAPPHCTLATYLPWKEVLWCRGGGVKHFGLREFVIEAVLPFAHGDSQESRYSLHLDSSITASIPRSSSLTNYSATGSRRLLLHTNFHNIAKKQHANMPKLNGQEVGQIGYGLMGLTWRPQPCSEEQAFEAMRTALANGNNFWNGGEFYGTPEYNSSTLLERYFAKYPEDADKVVLSMKGGLILPQLKPDGSPENVRRSLDKILSQLGGRKKVDIFECARRDKNTPLEVTFGVIQKEYIDTGKVGGITLSEVSAATIHEAVKVAKIVGVEVELSLFSTEPLTNGVAAACAQYGIPIIAYSPIGRGMLTGEVKSLDDIPQGDMRRHMPRFQPDTFDINIKLVEQVEALAKKKGVTPAQLAIGWVVALSKRPDVPEIIPIPGATTAARVTENAKLVELTEEEMAEIDATLAKFEVAGGRYPDGAPVNT</sequence>
<feature type="zinc finger region" description="C3H1-type" evidence="5">
    <location>
        <begin position="1312"/>
        <end position="1340"/>
    </location>
</feature>
<dbReference type="GO" id="GO:0003857">
    <property type="term" value="F:(3S)-3-hydroxyacyl-CoA dehydrogenase (NAD+) activity"/>
    <property type="evidence" value="ECO:0007669"/>
    <property type="project" value="TreeGrafter"/>
</dbReference>
<dbReference type="SUPFAM" id="SSF51430">
    <property type="entry name" value="NAD(P)-linked oxidoreductase"/>
    <property type="match status" value="1"/>
</dbReference>
<feature type="domain" description="CAP-Gly" evidence="8">
    <location>
        <begin position="354"/>
        <end position="400"/>
    </location>
</feature>
<evidence type="ECO:0000256" key="4">
    <source>
        <dbReference type="ARBA" id="ARBA00023002"/>
    </source>
</evidence>
<dbReference type="KEGG" id="clup:CLUP02_12294"/>
<dbReference type="Pfam" id="PF00248">
    <property type="entry name" value="Aldo_ket_red"/>
    <property type="match status" value="1"/>
</dbReference>
<feature type="region of interest" description="Disordered" evidence="6">
    <location>
        <begin position="1255"/>
        <end position="1308"/>
    </location>
</feature>
<dbReference type="PROSITE" id="PS50103">
    <property type="entry name" value="ZF_C3H1"/>
    <property type="match status" value="1"/>
</dbReference>
<gene>
    <name evidence="9" type="ORF">CLUP02_12294</name>
</gene>
<dbReference type="InterPro" id="IPR036859">
    <property type="entry name" value="CAP-Gly_dom_sf"/>
</dbReference>
<dbReference type="GO" id="GO:0008270">
    <property type="term" value="F:zinc ion binding"/>
    <property type="evidence" value="ECO:0007669"/>
    <property type="project" value="UniProtKB-KW"/>
</dbReference>
<dbReference type="InterPro" id="IPR002539">
    <property type="entry name" value="MaoC-like_dom"/>
</dbReference>
<dbReference type="SUPFAM" id="SSF52058">
    <property type="entry name" value="L domain-like"/>
    <property type="match status" value="1"/>
</dbReference>
<feature type="region of interest" description="Disordered" evidence="6">
    <location>
        <begin position="848"/>
        <end position="883"/>
    </location>
</feature>
<dbReference type="CDD" id="cd19077">
    <property type="entry name" value="AKR_AKR8A1-2"/>
    <property type="match status" value="1"/>
</dbReference>
<name>A0A9Q8T1Z3_9PEZI</name>
<evidence type="ECO:0000256" key="6">
    <source>
        <dbReference type="SAM" id="MobiDB-lite"/>
    </source>
</evidence>
<feature type="compositionally biased region" description="Polar residues" evidence="6">
    <location>
        <begin position="1150"/>
        <end position="1161"/>
    </location>
</feature>
<feature type="region of interest" description="Disordered" evidence="6">
    <location>
        <begin position="1106"/>
        <end position="1222"/>
    </location>
</feature>
<dbReference type="SMART" id="SM01052">
    <property type="entry name" value="CAP_GLY"/>
    <property type="match status" value="1"/>
</dbReference>
<dbReference type="SUPFAM" id="SSF74924">
    <property type="entry name" value="Cap-Gly domain"/>
    <property type="match status" value="1"/>
</dbReference>
<dbReference type="Pfam" id="PF01302">
    <property type="entry name" value="CAP_GLY"/>
    <property type="match status" value="1"/>
</dbReference>
<keyword evidence="2 5" id="KW-0863">Zinc-finger</keyword>
<dbReference type="InterPro" id="IPR000938">
    <property type="entry name" value="CAP-Gly_domain"/>
</dbReference>
<protein>
    <submittedName>
        <fullName evidence="9">CAP-Gly domain-containing protein</fullName>
    </submittedName>
</protein>
<dbReference type="SUPFAM" id="SSF90229">
    <property type="entry name" value="CCCH zinc finger"/>
    <property type="match status" value="1"/>
</dbReference>
<feature type="compositionally biased region" description="Basic and acidic residues" evidence="6">
    <location>
        <begin position="1107"/>
        <end position="1123"/>
    </location>
</feature>
<evidence type="ECO:0000259" key="8">
    <source>
        <dbReference type="PROSITE" id="PS50245"/>
    </source>
</evidence>
<reference evidence="9" key="1">
    <citation type="journal article" date="2021" name="Mol. Plant Microbe Interact.">
        <title>Complete Genome Sequence of the Plant-Pathogenic Fungus Colletotrichum lupini.</title>
        <authorList>
            <person name="Baroncelli R."/>
            <person name="Pensec F."/>
            <person name="Da Lio D."/>
            <person name="Boufleur T."/>
            <person name="Vicente I."/>
            <person name="Sarrocco S."/>
            <person name="Picot A."/>
            <person name="Baraldi E."/>
            <person name="Sukno S."/>
            <person name="Thon M."/>
            <person name="Le Floch G."/>
        </authorList>
    </citation>
    <scope>NUCLEOTIDE SEQUENCE</scope>
    <source>
        <strain evidence="9">IMI 504893</strain>
    </source>
</reference>
<dbReference type="PROSITE" id="PS50245">
    <property type="entry name" value="CAP_GLY_2"/>
    <property type="match status" value="1"/>
</dbReference>
<dbReference type="GO" id="GO:0005777">
    <property type="term" value="C:peroxisome"/>
    <property type="evidence" value="ECO:0007669"/>
    <property type="project" value="TreeGrafter"/>
</dbReference>
<dbReference type="Gene3D" id="2.30.30.190">
    <property type="entry name" value="CAP Gly-rich-like domain"/>
    <property type="match status" value="1"/>
</dbReference>
<feature type="region of interest" description="Disordered" evidence="6">
    <location>
        <begin position="1020"/>
        <end position="1039"/>
    </location>
</feature>
<dbReference type="InterPro" id="IPR001611">
    <property type="entry name" value="Leu-rich_rpt"/>
</dbReference>
<dbReference type="InterPro" id="IPR036812">
    <property type="entry name" value="NAD(P)_OxRdtase_dom_sf"/>
</dbReference>
<dbReference type="GeneID" id="73346268"/>
<dbReference type="PANTHER" id="PTHR13078:SF57">
    <property type="entry name" value="DEHYDRATASE, PUTATIVE (AFU_ORTHOLOGUE AFUA_5G00640)-RELATED"/>
    <property type="match status" value="1"/>
</dbReference>
<dbReference type="InterPro" id="IPR036855">
    <property type="entry name" value="Znf_CCCH_sf"/>
</dbReference>
<evidence type="ECO:0000256" key="1">
    <source>
        <dbReference type="ARBA" id="ARBA00022723"/>
    </source>
</evidence>
<dbReference type="PANTHER" id="PTHR13078">
    <property type="entry name" value="PEROXISOMAL MULTIFUNCTIONAL ENZYME TYPE 2-RELATED"/>
    <property type="match status" value="1"/>
</dbReference>
<keyword evidence="3 5" id="KW-0862">Zinc</keyword>
<dbReference type="Proteomes" id="UP000830671">
    <property type="component" value="Chromosome 6"/>
</dbReference>
<dbReference type="SUPFAM" id="SSF54637">
    <property type="entry name" value="Thioesterase/thiol ester dehydrase-isomerase"/>
    <property type="match status" value="2"/>
</dbReference>
<dbReference type="Gene3D" id="3.10.129.10">
    <property type="entry name" value="Hotdog Thioesterase"/>
    <property type="match status" value="1"/>
</dbReference>
<dbReference type="Pfam" id="PF01575">
    <property type="entry name" value="MaoC_dehydratas"/>
    <property type="match status" value="1"/>
</dbReference>
<accession>A0A9Q8T1Z3</accession>
<dbReference type="Gene3D" id="3.20.20.100">
    <property type="entry name" value="NADP-dependent oxidoreductase domain"/>
    <property type="match status" value="1"/>
</dbReference>
<dbReference type="GO" id="GO:0004300">
    <property type="term" value="F:enoyl-CoA hydratase activity"/>
    <property type="evidence" value="ECO:0007669"/>
    <property type="project" value="TreeGrafter"/>
</dbReference>
<feature type="compositionally biased region" description="Acidic residues" evidence="6">
    <location>
        <begin position="852"/>
        <end position="866"/>
    </location>
</feature>
<evidence type="ECO:0000256" key="5">
    <source>
        <dbReference type="PROSITE-ProRule" id="PRU00723"/>
    </source>
</evidence>
<evidence type="ECO:0000313" key="9">
    <source>
        <dbReference type="EMBL" id="UQC86792.1"/>
    </source>
</evidence>
<organism evidence="9 10">
    <name type="scientific">Colletotrichum lupini</name>
    <dbReference type="NCBI Taxonomy" id="145971"/>
    <lineage>
        <taxon>Eukaryota</taxon>
        <taxon>Fungi</taxon>
        <taxon>Dikarya</taxon>
        <taxon>Ascomycota</taxon>
        <taxon>Pezizomycotina</taxon>
        <taxon>Sordariomycetes</taxon>
        <taxon>Hypocreomycetidae</taxon>
        <taxon>Glomerellales</taxon>
        <taxon>Glomerellaceae</taxon>
        <taxon>Colletotrichum</taxon>
        <taxon>Colletotrichum acutatum species complex</taxon>
    </lineage>
</organism>
<dbReference type="Gene3D" id="3.80.10.10">
    <property type="entry name" value="Ribonuclease Inhibitor"/>
    <property type="match status" value="2"/>
</dbReference>